<feature type="compositionally biased region" description="Polar residues" evidence="1">
    <location>
        <begin position="46"/>
        <end position="55"/>
    </location>
</feature>
<reference evidence="2 3" key="1">
    <citation type="submission" date="2014-11" db="EMBL/GenBank/DDBJ databases">
        <title>Genetic blueprint of the zoonotic pathogen Toxocara canis.</title>
        <authorList>
            <person name="Zhu X.-Q."/>
            <person name="Korhonen P.K."/>
            <person name="Cai H."/>
            <person name="Young N.D."/>
            <person name="Nejsum P."/>
            <person name="von Samson-Himmelstjerna G."/>
            <person name="Boag P.R."/>
            <person name="Tan P."/>
            <person name="Li Q."/>
            <person name="Min J."/>
            <person name="Yang Y."/>
            <person name="Wang X."/>
            <person name="Fang X."/>
            <person name="Hall R.S."/>
            <person name="Hofmann A."/>
            <person name="Sternberg P.W."/>
            <person name="Jex A.R."/>
            <person name="Gasser R.B."/>
        </authorList>
    </citation>
    <scope>NUCLEOTIDE SEQUENCE [LARGE SCALE GENOMIC DNA]</scope>
    <source>
        <strain evidence="2">PN_DK_2014</strain>
    </source>
</reference>
<feature type="compositionally biased region" description="Low complexity" evidence="1">
    <location>
        <begin position="84"/>
        <end position="99"/>
    </location>
</feature>
<comment type="caution">
    <text evidence="2">The sequence shown here is derived from an EMBL/GenBank/DDBJ whole genome shotgun (WGS) entry which is preliminary data.</text>
</comment>
<evidence type="ECO:0000256" key="1">
    <source>
        <dbReference type="SAM" id="MobiDB-lite"/>
    </source>
</evidence>
<dbReference type="AlphaFoldDB" id="A0A0B2VQZ7"/>
<dbReference type="Proteomes" id="UP000031036">
    <property type="component" value="Unassembled WGS sequence"/>
</dbReference>
<organism evidence="2 3">
    <name type="scientific">Toxocara canis</name>
    <name type="common">Canine roundworm</name>
    <dbReference type="NCBI Taxonomy" id="6265"/>
    <lineage>
        <taxon>Eukaryota</taxon>
        <taxon>Metazoa</taxon>
        <taxon>Ecdysozoa</taxon>
        <taxon>Nematoda</taxon>
        <taxon>Chromadorea</taxon>
        <taxon>Rhabditida</taxon>
        <taxon>Spirurina</taxon>
        <taxon>Ascaridomorpha</taxon>
        <taxon>Ascaridoidea</taxon>
        <taxon>Toxocaridae</taxon>
        <taxon>Toxocara</taxon>
    </lineage>
</organism>
<protein>
    <submittedName>
        <fullName evidence="2">Uncharacterized protein</fullName>
    </submittedName>
</protein>
<proteinExistence type="predicted"/>
<feature type="compositionally biased region" description="Polar residues" evidence="1">
    <location>
        <begin position="24"/>
        <end position="37"/>
    </location>
</feature>
<feature type="region of interest" description="Disordered" evidence="1">
    <location>
        <begin position="24"/>
        <end position="55"/>
    </location>
</feature>
<feature type="compositionally biased region" description="Polar residues" evidence="1">
    <location>
        <begin position="129"/>
        <end position="138"/>
    </location>
</feature>
<sequence>MHLLQSIDENHQRGQRNMDIQTSHTNKMTISPPNMTDANCPKEKQSAANEVSTVDASRKPIGTALEIAKRISEALQNCPREMPVDSVASESARSSDSSAGNETSPMGGATKSRLRGEAVSKTGDAGSPDSCSESRVSK</sequence>
<dbReference type="EMBL" id="JPKZ01001077">
    <property type="protein sequence ID" value="KHN84043.1"/>
    <property type="molecule type" value="Genomic_DNA"/>
</dbReference>
<evidence type="ECO:0000313" key="3">
    <source>
        <dbReference type="Proteomes" id="UP000031036"/>
    </source>
</evidence>
<accession>A0A0B2VQZ7</accession>
<name>A0A0B2VQZ7_TOXCA</name>
<evidence type="ECO:0000313" key="2">
    <source>
        <dbReference type="EMBL" id="KHN84043.1"/>
    </source>
</evidence>
<gene>
    <name evidence="2" type="ORF">Tcan_17972</name>
</gene>
<keyword evidence="3" id="KW-1185">Reference proteome</keyword>
<feature type="region of interest" description="Disordered" evidence="1">
    <location>
        <begin position="74"/>
        <end position="138"/>
    </location>
</feature>